<comment type="similarity">
    <text evidence="1">Belongs to the dynein heavy chain family.</text>
</comment>
<dbReference type="PANTHER" id="PTHR46532:SF4">
    <property type="entry name" value="AAA+ ATPASE DOMAIN-CONTAINING PROTEIN"/>
    <property type="match status" value="1"/>
</dbReference>
<evidence type="ECO:0000259" key="2">
    <source>
        <dbReference type="Pfam" id="PF08393"/>
    </source>
</evidence>
<gene>
    <name evidence="3" type="ORF">HHI36_001351</name>
</gene>
<evidence type="ECO:0000256" key="1">
    <source>
        <dbReference type="ARBA" id="ARBA00008887"/>
    </source>
</evidence>
<proteinExistence type="inferred from homology"/>
<dbReference type="Gene3D" id="1.10.287.2620">
    <property type="match status" value="1"/>
</dbReference>
<protein>
    <recommendedName>
        <fullName evidence="2">Dynein heavy chain linker domain-containing protein</fullName>
    </recommendedName>
</protein>
<sequence>MYTINSDDISKVLPSLGILPFFPSRCRKLPKALKDWPAFLDLKKKIEDFSETCPLLELMTNKAMKERHWKRLSDVCHYNFDVENPAFTLRGVMEAPLLQYKDDVEDICISAVKERDIEAKLKQVRADCAVADLSFSHFKARGELLLKGTETGEIIMALEDSSMIMNGLLSNR</sequence>
<dbReference type="InterPro" id="IPR026983">
    <property type="entry name" value="DHC"/>
</dbReference>
<dbReference type="EMBL" id="JABFTP020000185">
    <property type="protein sequence ID" value="KAL3286863.1"/>
    <property type="molecule type" value="Genomic_DNA"/>
</dbReference>
<dbReference type="InterPro" id="IPR013602">
    <property type="entry name" value="Dynein_heavy_linker"/>
</dbReference>
<keyword evidence="4" id="KW-1185">Reference proteome</keyword>
<accession>A0ABD2P7D6</accession>
<dbReference type="FunFam" id="1.10.287.2620:FF:000003">
    <property type="entry name" value="Dynein, axonemal, heavy chain 5"/>
    <property type="match status" value="1"/>
</dbReference>
<dbReference type="AlphaFoldDB" id="A0ABD2P7D6"/>
<reference evidence="3 4" key="1">
    <citation type="journal article" date="2021" name="BMC Biol.">
        <title>Horizontally acquired antibacterial genes associated with adaptive radiation of ladybird beetles.</title>
        <authorList>
            <person name="Li H.S."/>
            <person name="Tang X.F."/>
            <person name="Huang Y.H."/>
            <person name="Xu Z.Y."/>
            <person name="Chen M.L."/>
            <person name="Du X.Y."/>
            <person name="Qiu B.Y."/>
            <person name="Chen P.T."/>
            <person name="Zhang W."/>
            <person name="Slipinski A."/>
            <person name="Escalona H.E."/>
            <person name="Waterhouse R.M."/>
            <person name="Zwick A."/>
            <person name="Pang H."/>
        </authorList>
    </citation>
    <scope>NUCLEOTIDE SEQUENCE [LARGE SCALE GENOMIC DNA]</scope>
    <source>
        <strain evidence="3">SYSU2018</strain>
    </source>
</reference>
<feature type="domain" description="Dynein heavy chain linker" evidence="2">
    <location>
        <begin position="24"/>
        <end position="171"/>
    </location>
</feature>
<dbReference type="PANTHER" id="PTHR46532">
    <property type="entry name" value="MALE FERTILITY FACTOR KL5"/>
    <property type="match status" value="1"/>
</dbReference>
<name>A0ABD2P7D6_9CUCU</name>
<comment type="caution">
    <text evidence="3">The sequence shown here is derived from an EMBL/GenBank/DDBJ whole genome shotgun (WGS) entry which is preliminary data.</text>
</comment>
<evidence type="ECO:0000313" key="3">
    <source>
        <dbReference type="EMBL" id="KAL3286863.1"/>
    </source>
</evidence>
<dbReference type="Proteomes" id="UP001516400">
    <property type="component" value="Unassembled WGS sequence"/>
</dbReference>
<organism evidence="3 4">
    <name type="scientific">Cryptolaemus montrouzieri</name>
    <dbReference type="NCBI Taxonomy" id="559131"/>
    <lineage>
        <taxon>Eukaryota</taxon>
        <taxon>Metazoa</taxon>
        <taxon>Ecdysozoa</taxon>
        <taxon>Arthropoda</taxon>
        <taxon>Hexapoda</taxon>
        <taxon>Insecta</taxon>
        <taxon>Pterygota</taxon>
        <taxon>Neoptera</taxon>
        <taxon>Endopterygota</taxon>
        <taxon>Coleoptera</taxon>
        <taxon>Polyphaga</taxon>
        <taxon>Cucujiformia</taxon>
        <taxon>Coccinelloidea</taxon>
        <taxon>Coccinellidae</taxon>
        <taxon>Scymninae</taxon>
        <taxon>Scymnini</taxon>
        <taxon>Cryptolaemus</taxon>
    </lineage>
</organism>
<dbReference type="Pfam" id="PF08393">
    <property type="entry name" value="DHC_N2"/>
    <property type="match status" value="1"/>
</dbReference>
<evidence type="ECO:0000313" key="4">
    <source>
        <dbReference type="Proteomes" id="UP001516400"/>
    </source>
</evidence>